<proteinExistence type="inferred from homology"/>
<dbReference type="AlphaFoldDB" id="A0A1G9ZKQ7"/>
<dbReference type="EMBL" id="FNHU01000018">
    <property type="protein sequence ID" value="SDN22082.1"/>
    <property type="molecule type" value="Genomic_DNA"/>
</dbReference>
<dbReference type="SUPFAM" id="SSF161098">
    <property type="entry name" value="MetI-like"/>
    <property type="match status" value="1"/>
</dbReference>
<dbReference type="Pfam" id="PF00528">
    <property type="entry name" value="BPD_transp_1"/>
    <property type="match status" value="1"/>
</dbReference>
<keyword evidence="4 7" id="KW-0812">Transmembrane</keyword>
<evidence type="ECO:0000313" key="10">
    <source>
        <dbReference type="EMBL" id="SDN22082.1"/>
    </source>
</evidence>
<feature type="transmembrane region" description="Helical" evidence="7">
    <location>
        <begin position="280"/>
        <end position="302"/>
    </location>
</feature>
<sequence>MSRPDRVNSRGRVRRPRGRQASESLASSAFLLPVIAVFVLLFAVPLAQTFYFSLTNFSGYSTDVEFVGLKNYATVFSDPSLLQGLVFTIMFALATTVLITVLAIPLAVVLNKRFLGRNLVRSLFFFLSVPSMAILGLVWQYILSPLDTGVVNSILHSLFGADAVAWLAQSTSARLCVILVAVWAGVGWHATLYLAYLQAIPADLYEQAELDGAGQLQQFRHITLPQLAPGIVVSTFLLMSGGLKVYDLPFTLTKGGPGFATNTLTQSIIVQGIAQGRADVGSALAVIFTAAVALIVLAQLAVSNRIERNLS</sequence>
<keyword evidence="5 7" id="KW-1133">Transmembrane helix</keyword>
<feature type="region of interest" description="Disordered" evidence="8">
    <location>
        <begin position="1"/>
        <end position="20"/>
    </location>
</feature>
<dbReference type="InterPro" id="IPR000515">
    <property type="entry name" value="MetI-like"/>
</dbReference>
<feature type="compositionally biased region" description="Basic residues" evidence="8">
    <location>
        <begin position="9"/>
        <end position="18"/>
    </location>
</feature>
<dbReference type="GO" id="GO:0055085">
    <property type="term" value="P:transmembrane transport"/>
    <property type="evidence" value="ECO:0007669"/>
    <property type="project" value="InterPro"/>
</dbReference>
<dbReference type="CDD" id="cd06261">
    <property type="entry name" value="TM_PBP2"/>
    <property type="match status" value="1"/>
</dbReference>
<feature type="domain" description="ABC transmembrane type-1" evidence="9">
    <location>
        <begin position="85"/>
        <end position="301"/>
    </location>
</feature>
<accession>A0A1G9ZKQ7</accession>
<evidence type="ECO:0000313" key="11">
    <source>
        <dbReference type="Proteomes" id="UP000199671"/>
    </source>
</evidence>
<evidence type="ECO:0000256" key="7">
    <source>
        <dbReference type="RuleBase" id="RU363032"/>
    </source>
</evidence>
<dbReference type="PROSITE" id="PS50928">
    <property type="entry name" value="ABC_TM1"/>
    <property type="match status" value="1"/>
</dbReference>
<feature type="transmembrane region" description="Helical" evidence="7">
    <location>
        <begin position="85"/>
        <end position="110"/>
    </location>
</feature>
<protein>
    <submittedName>
        <fullName evidence="10">Carbohydrate ABC transporter membrane protein 1, CUT1 family</fullName>
    </submittedName>
</protein>
<feature type="transmembrane region" description="Helical" evidence="7">
    <location>
        <begin position="122"/>
        <end position="143"/>
    </location>
</feature>
<evidence type="ECO:0000256" key="1">
    <source>
        <dbReference type="ARBA" id="ARBA00004651"/>
    </source>
</evidence>
<keyword evidence="2 7" id="KW-0813">Transport</keyword>
<organism evidence="10 11">
    <name type="scientific">Actinomyces ruminicola</name>
    <dbReference type="NCBI Taxonomy" id="332524"/>
    <lineage>
        <taxon>Bacteria</taxon>
        <taxon>Bacillati</taxon>
        <taxon>Actinomycetota</taxon>
        <taxon>Actinomycetes</taxon>
        <taxon>Actinomycetales</taxon>
        <taxon>Actinomycetaceae</taxon>
        <taxon>Actinomyces</taxon>
    </lineage>
</organism>
<dbReference type="Gene3D" id="1.10.3720.10">
    <property type="entry name" value="MetI-like"/>
    <property type="match status" value="1"/>
</dbReference>
<feature type="transmembrane region" description="Helical" evidence="7">
    <location>
        <begin position="21"/>
        <end position="44"/>
    </location>
</feature>
<name>A0A1G9ZKQ7_9ACTO</name>
<evidence type="ECO:0000256" key="5">
    <source>
        <dbReference type="ARBA" id="ARBA00022989"/>
    </source>
</evidence>
<evidence type="ECO:0000256" key="3">
    <source>
        <dbReference type="ARBA" id="ARBA00022475"/>
    </source>
</evidence>
<reference evidence="10 11" key="1">
    <citation type="submission" date="2016-10" db="EMBL/GenBank/DDBJ databases">
        <authorList>
            <person name="de Groot N.N."/>
        </authorList>
    </citation>
    <scope>NUCLEOTIDE SEQUENCE [LARGE SCALE GENOMIC DNA]</scope>
    <source>
        <strain evidence="10 11">KPR-7B</strain>
    </source>
</reference>
<feature type="transmembrane region" description="Helical" evidence="7">
    <location>
        <begin position="175"/>
        <end position="196"/>
    </location>
</feature>
<dbReference type="PANTHER" id="PTHR30193">
    <property type="entry name" value="ABC TRANSPORTER PERMEASE PROTEIN"/>
    <property type="match status" value="1"/>
</dbReference>
<dbReference type="InterPro" id="IPR051393">
    <property type="entry name" value="ABC_transporter_permease"/>
</dbReference>
<dbReference type="PANTHER" id="PTHR30193:SF37">
    <property type="entry name" value="INNER MEMBRANE ABC TRANSPORTER PERMEASE PROTEIN YCJO"/>
    <property type="match status" value="1"/>
</dbReference>
<dbReference type="InterPro" id="IPR035906">
    <property type="entry name" value="MetI-like_sf"/>
</dbReference>
<gene>
    <name evidence="10" type="ORF">SAMN04487766_11839</name>
</gene>
<comment type="subcellular location">
    <subcellularLocation>
        <location evidence="1 7">Cell membrane</location>
        <topology evidence="1 7">Multi-pass membrane protein</topology>
    </subcellularLocation>
</comment>
<dbReference type="OrthoDB" id="9805974at2"/>
<comment type="similarity">
    <text evidence="7">Belongs to the binding-protein-dependent transport system permease family.</text>
</comment>
<evidence type="ECO:0000256" key="6">
    <source>
        <dbReference type="ARBA" id="ARBA00023136"/>
    </source>
</evidence>
<dbReference type="Proteomes" id="UP000199671">
    <property type="component" value="Unassembled WGS sequence"/>
</dbReference>
<keyword evidence="3" id="KW-1003">Cell membrane</keyword>
<evidence type="ECO:0000259" key="9">
    <source>
        <dbReference type="PROSITE" id="PS50928"/>
    </source>
</evidence>
<evidence type="ECO:0000256" key="8">
    <source>
        <dbReference type="SAM" id="MobiDB-lite"/>
    </source>
</evidence>
<keyword evidence="6 7" id="KW-0472">Membrane</keyword>
<feature type="transmembrane region" description="Helical" evidence="7">
    <location>
        <begin position="149"/>
        <end position="168"/>
    </location>
</feature>
<evidence type="ECO:0000256" key="4">
    <source>
        <dbReference type="ARBA" id="ARBA00022692"/>
    </source>
</evidence>
<evidence type="ECO:0000256" key="2">
    <source>
        <dbReference type="ARBA" id="ARBA00022448"/>
    </source>
</evidence>
<dbReference type="GO" id="GO:0005886">
    <property type="term" value="C:plasma membrane"/>
    <property type="evidence" value="ECO:0007669"/>
    <property type="project" value="UniProtKB-SubCell"/>
</dbReference>